<dbReference type="InterPro" id="IPR016181">
    <property type="entry name" value="Acyl_CoA_acyltransferase"/>
</dbReference>
<dbReference type="Gene3D" id="3.40.630.30">
    <property type="match status" value="1"/>
</dbReference>
<dbReference type="PROSITE" id="PS51186">
    <property type="entry name" value="GNAT"/>
    <property type="match status" value="1"/>
</dbReference>
<dbReference type="InterPro" id="IPR000182">
    <property type="entry name" value="GNAT_dom"/>
</dbReference>
<dbReference type="GO" id="GO:0016747">
    <property type="term" value="F:acyltransferase activity, transferring groups other than amino-acyl groups"/>
    <property type="evidence" value="ECO:0007669"/>
    <property type="project" value="InterPro"/>
</dbReference>
<proteinExistence type="predicted"/>
<dbReference type="SUPFAM" id="SSF55729">
    <property type="entry name" value="Acyl-CoA N-acyltransferases (Nat)"/>
    <property type="match status" value="1"/>
</dbReference>
<dbReference type="AlphaFoldDB" id="A0A8J1URC4"/>
<sequence length="287" mass="32226">MALFSANTVYSVLITAIGIVLVRSFPEYSTIIFMMTMTTIITFQYSNKEREKQSQRKITFHKLHTLNQTYVDQTDRLLKSEWPERDGVSTDDIEFQDYEASKTLVKSSNLLEPCHLVALAQFRPTGKPLVVGHVKLTRRTSMNMSYGKLLKMHRSGIPSGALEITAKTHNLDYGTLQEMIANPDEANTYEAEETFTLSVAGLVVSKPLRGQGLGKAMCAFALKTARSANISTLVGGCKRELVPFYESMGAKKQQKTLRALYHEMKLPIDDTVVEMADKILSKFKPRS</sequence>
<gene>
    <name evidence="1" type="ORF">OFUS_LOCUS5635</name>
</gene>
<keyword evidence="2" id="KW-1185">Reference proteome</keyword>
<dbReference type="Pfam" id="PF00583">
    <property type="entry name" value="Acetyltransf_1"/>
    <property type="match status" value="1"/>
</dbReference>
<protein>
    <submittedName>
        <fullName evidence="1">Uncharacterized protein</fullName>
    </submittedName>
</protein>
<accession>A0A8J1URC4</accession>
<dbReference type="OrthoDB" id="268027at2759"/>
<name>A0A8J1URC4_OWEFU</name>
<evidence type="ECO:0000313" key="2">
    <source>
        <dbReference type="Proteomes" id="UP000749559"/>
    </source>
</evidence>
<organism evidence="1 2">
    <name type="scientific">Owenia fusiformis</name>
    <name type="common">Polychaete worm</name>
    <dbReference type="NCBI Taxonomy" id="6347"/>
    <lineage>
        <taxon>Eukaryota</taxon>
        <taxon>Metazoa</taxon>
        <taxon>Spiralia</taxon>
        <taxon>Lophotrochozoa</taxon>
        <taxon>Annelida</taxon>
        <taxon>Polychaeta</taxon>
        <taxon>Sedentaria</taxon>
        <taxon>Canalipalpata</taxon>
        <taxon>Sabellida</taxon>
        <taxon>Oweniida</taxon>
        <taxon>Oweniidae</taxon>
        <taxon>Owenia</taxon>
    </lineage>
</organism>
<dbReference type="EMBL" id="CAIIXF020000003">
    <property type="protein sequence ID" value="CAH1778766.1"/>
    <property type="molecule type" value="Genomic_DNA"/>
</dbReference>
<evidence type="ECO:0000313" key="1">
    <source>
        <dbReference type="EMBL" id="CAH1778766.1"/>
    </source>
</evidence>
<reference evidence="1" key="1">
    <citation type="submission" date="2022-03" db="EMBL/GenBank/DDBJ databases">
        <authorList>
            <person name="Martin C."/>
        </authorList>
    </citation>
    <scope>NUCLEOTIDE SEQUENCE</scope>
</reference>
<comment type="caution">
    <text evidence="1">The sequence shown here is derived from an EMBL/GenBank/DDBJ whole genome shotgun (WGS) entry which is preliminary data.</text>
</comment>
<dbReference type="CDD" id="cd04301">
    <property type="entry name" value="NAT_SF"/>
    <property type="match status" value="1"/>
</dbReference>
<dbReference type="Proteomes" id="UP000749559">
    <property type="component" value="Unassembled WGS sequence"/>
</dbReference>